<protein>
    <submittedName>
        <fullName evidence="3">Uncharacterized protein</fullName>
    </submittedName>
</protein>
<dbReference type="STRING" id="700598.Niako_3105"/>
<evidence type="ECO:0000313" key="3">
    <source>
        <dbReference type="EMBL" id="AEV99435.1"/>
    </source>
</evidence>
<keyword evidence="2" id="KW-0472">Membrane</keyword>
<name>G8TEL3_NIAKG</name>
<sequence>MTDTPFDIETVVFLFCVLFAGFFSGYLVGKTRRKSKEKSRRPRSPKPHAEG</sequence>
<proteinExistence type="predicted"/>
<dbReference type="RefSeq" id="WP_014219349.1">
    <property type="nucleotide sequence ID" value="NC_016609.1"/>
</dbReference>
<evidence type="ECO:0000256" key="1">
    <source>
        <dbReference type="SAM" id="MobiDB-lite"/>
    </source>
</evidence>
<keyword evidence="2" id="KW-0812">Transmembrane</keyword>
<dbReference type="HOGENOM" id="CLU_3101373_0_0_10"/>
<dbReference type="Proteomes" id="UP000005438">
    <property type="component" value="Chromosome"/>
</dbReference>
<gene>
    <name evidence="3" type="ordered locus">Niako_3105</name>
</gene>
<accession>G8TEL3</accession>
<dbReference type="EMBL" id="CP003178">
    <property type="protein sequence ID" value="AEV99435.1"/>
    <property type="molecule type" value="Genomic_DNA"/>
</dbReference>
<feature type="region of interest" description="Disordered" evidence="1">
    <location>
        <begin position="31"/>
        <end position="51"/>
    </location>
</feature>
<keyword evidence="2" id="KW-1133">Transmembrane helix</keyword>
<feature type="transmembrane region" description="Helical" evidence="2">
    <location>
        <begin position="12"/>
        <end position="29"/>
    </location>
</feature>
<evidence type="ECO:0000313" key="4">
    <source>
        <dbReference type="Proteomes" id="UP000005438"/>
    </source>
</evidence>
<dbReference type="AlphaFoldDB" id="G8TEL3"/>
<evidence type="ECO:0000256" key="2">
    <source>
        <dbReference type="SAM" id="Phobius"/>
    </source>
</evidence>
<organism evidence="3 4">
    <name type="scientific">Niastella koreensis (strain DSM 17620 / KACC 11465 / NBRC 106392 / GR20-10)</name>
    <dbReference type="NCBI Taxonomy" id="700598"/>
    <lineage>
        <taxon>Bacteria</taxon>
        <taxon>Pseudomonadati</taxon>
        <taxon>Bacteroidota</taxon>
        <taxon>Chitinophagia</taxon>
        <taxon>Chitinophagales</taxon>
        <taxon>Chitinophagaceae</taxon>
        <taxon>Niastella</taxon>
    </lineage>
</organism>
<reference evidence="3 4" key="1">
    <citation type="submission" date="2011-12" db="EMBL/GenBank/DDBJ databases">
        <title>The complete genome of Niastella koreensis GR20-10.</title>
        <authorList>
            <consortium name="US DOE Joint Genome Institute (JGI-PGF)"/>
            <person name="Lucas S."/>
            <person name="Han J."/>
            <person name="Lapidus A."/>
            <person name="Bruce D."/>
            <person name="Goodwin L."/>
            <person name="Pitluck S."/>
            <person name="Peters L."/>
            <person name="Kyrpides N."/>
            <person name="Mavromatis K."/>
            <person name="Ivanova N."/>
            <person name="Mikhailova N."/>
            <person name="Davenport K."/>
            <person name="Saunders E."/>
            <person name="Detter J.C."/>
            <person name="Tapia R."/>
            <person name="Han C."/>
            <person name="Land M."/>
            <person name="Hauser L."/>
            <person name="Markowitz V."/>
            <person name="Cheng J.-F."/>
            <person name="Hugenholtz P."/>
            <person name="Woyke T."/>
            <person name="Wu D."/>
            <person name="Tindall B."/>
            <person name="Pomrenke H."/>
            <person name="Brambilla E."/>
            <person name="Klenk H.-P."/>
            <person name="Eisen J.A."/>
        </authorList>
    </citation>
    <scope>NUCLEOTIDE SEQUENCE [LARGE SCALE GENOMIC DNA]</scope>
    <source>
        <strain evidence="4">DSM 17620 / KACC 11465 / NBRC 106392 / GR20-10</strain>
    </source>
</reference>
<dbReference type="KEGG" id="nko:Niako_3105"/>